<dbReference type="OrthoDB" id="5636623at2"/>
<proteinExistence type="predicted"/>
<keyword evidence="3" id="KW-1185">Reference proteome</keyword>
<keyword evidence="1" id="KW-0472">Membrane</keyword>
<keyword evidence="1" id="KW-0812">Transmembrane</keyword>
<dbReference type="PANTHER" id="PTHR31876:SF26">
    <property type="entry name" value="PROTEIN LIKE COV 2"/>
    <property type="match status" value="1"/>
</dbReference>
<organism evidence="2 3">
    <name type="scientific">Aliidiomarina sanyensis</name>
    <dbReference type="NCBI Taxonomy" id="1249555"/>
    <lineage>
        <taxon>Bacteria</taxon>
        <taxon>Pseudomonadati</taxon>
        <taxon>Pseudomonadota</taxon>
        <taxon>Gammaproteobacteria</taxon>
        <taxon>Alteromonadales</taxon>
        <taxon>Idiomarinaceae</taxon>
        <taxon>Aliidiomarina</taxon>
    </lineage>
</organism>
<dbReference type="RefSeq" id="WP_126777057.1">
    <property type="nucleotide sequence ID" value="NZ_PIPM01000007.1"/>
</dbReference>
<evidence type="ECO:0008006" key="4">
    <source>
        <dbReference type="Google" id="ProtNLM"/>
    </source>
</evidence>
<feature type="transmembrane region" description="Helical" evidence="1">
    <location>
        <begin position="7"/>
        <end position="28"/>
    </location>
</feature>
<dbReference type="PANTHER" id="PTHR31876">
    <property type="entry name" value="COV-LIKE PROTEIN 1"/>
    <property type="match status" value="1"/>
</dbReference>
<sequence>MKLLIQSLLKGLAIILPLVITIEIFRWLLQTIESALAPLLQLVLNNDWYYPGMALLSFIFLCTVVGFSARWRGISWLWELPGKILMKIPGASQIYGILQDLMELMSGKNFADESVVLVKLPQSDVELIGIVTKKGGIKDDRMSSLMSDEQLAVFLPMAYNVGGYTIIVPKSCTKSIDMKPAEALQLVLSGGLGKSNASSRS</sequence>
<dbReference type="EMBL" id="PIPM01000007">
    <property type="protein sequence ID" value="RUO32674.1"/>
    <property type="molecule type" value="Genomic_DNA"/>
</dbReference>
<evidence type="ECO:0000256" key="1">
    <source>
        <dbReference type="SAM" id="Phobius"/>
    </source>
</evidence>
<reference evidence="2 3" key="1">
    <citation type="journal article" date="2011" name="Front. Microbiol.">
        <title>Genomic signatures of strain selection and enhancement in Bacillus atrophaeus var. globigii, a historical biowarfare simulant.</title>
        <authorList>
            <person name="Gibbons H.S."/>
            <person name="Broomall S.M."/>
            <person name="McNew L.A."/>
            <person name="Daligault H."/>
            <person name="Chapman C."/>
            <person name="Bruce D."/>
            <person name="Karavis M."/>
            <person name="Krepps M."/>
            <person name="McGregor P.A."/>
            <person name="Hong C."/>
            <person name="Park K.H."/>
            <person name="Akmal A."/>
            <person name="Feldman A."/>
            <person name="Lin J.S."/>
            <person name="Chang W.E."/>
            <person name="Higgs B.W."/>
            <person name="Demirev P."/>
            <person name="Lindquist J."/>
            <person name="Liem A."/>
            <person name="Fochler E."/>
            <person name="Read T.D."/>
            <person name="Tapia R."/>
            <person name="Johnson S."/>
            <person name="Bishop-Lilly K.A."/>
            <person name="Detter C."/>
            <person name="Han C."/>
            <person name="Sozhamannan S."/>
            <person name="Rosenzweig C.N."/>
            <person name="Skowronski E.W."/>
        </authorList>
    </citation>
    <scope>NUCLEOTIDE SEQUENCE [LARGE SCALE GENOMIC DNA]</scope>
    <source>
        <strain evidence="2 3">GYP-17</strain>
    </source>
</reference>
<dbReference type="Pfam" id="PF04367">
    <property type="entry name" value="DUF502"/>
    <property type="match status" value="1"/>
</dbReference>
<evidence type="ECO:0000313" key="2">
    <source>
        <dbReference type="EMBL" id="RUO32674.1"/>
    </source>
</evidence>
<accession>A0A432WFX1</accession>
<dbReference type="AlphaFoldDB" id="A0A432WFX1"/>
<dbReference type="InterPro" id="IPR007462">
    <property type="entry name" value="COV1-like"/>
</dbReference>
<gene>
    <name evidence="2" type="ORF">CWE11_07810</name>
</gene>
<protein>
    <recommendedName>
        <fullName evidence="4">DUF502 domain-containing protein</fullName>
    </recommendedName>
</protein>
<keyword evidence="1" id="KW-1133">Transmembrane helix</keyword>
<feature type="transmembrane region" description="Helical" evidence="1">
    <location>
        <begin position="48"/>
        <end position="69"/>
    </location>
</feature>
<evidence type="ECO:0000313" key="3">
    <source>
        <dbReference type="Proteomes" id="UP000288405"/>
    </source>
</evidence>
<name>A0A432WFX1_9GAMM</name>
<dbReference type="Proteomes" id="UP000288405">
    <property type="component" value="Unassembled WGS sequence"/>
</dbReference>
<comment type="caution">
    <text evidence="2">The sequence shown here is derived from an EMBL/GenBank/DDBJ whole genome shotgun (WGS) entry which is preliminary data.</text>
</comment>